<evidence type="ECO:0000256" key="4">
    <source>
        <dbReference type="ARBA" id="ARBA00022679"/>
    </source>
</evidence>
<dbReference type="GO" id="GO:0043811">
    <property type="term" value="F:phosphate:acyl-[acyl carrier protein] acyltransferase activity"/>
    <property type="evidence" value="ECO:0007669"/>
    <property type="project" value="UniProtKB-UniRule"/>
</dbReference>
<dbReference type="EC" id="2.3.1.274" evidence="8 10"/>
<evidence type="ECO:0000256" key="9">
    <source>
        <dbReference type="ARBA" id="ARBA00046608"/>
    </source>
</evidence>
<evidence type="ECO:0000256" key="7">
    <source>
        <dbReference type="ARBA" id="ARBA00023264"/>
    </source>
</evidence>
<dbReference type="RefSeq" id="WP_091508904.1">
    <property type="nucleotide sequence ID" value="NZ_FOLE01000002.1"/>
</dbReference>
<dbReference type="InterPro" id="IPR012281">
    <property type="entry name" value="Phospholipid_synth_PlsX-like"/>
</dbReference>
<evidence type="ECO:0000256" key="5">
    <source>
        <dbReference type="ARBA" id="ARBA00023098"/>
    </source>
</evidence>
<dbReference type="PANTHER" id="PTHR30100">
    <property type="entry name" value="FATTY ACID/PHOSPHOLIPID SYNTHESIS PROTEIN PLSX"/>
    <property type="match status" value="1"/>
</dbReference>
<evidence type="ECO:0000256" key="8">
    <source>
        <dbReference type="ARBA" id="ARBA00024069"/>
    </source>
</evidence>
<keyword evidence="2 10" id="KW-0963">Cytoplasm</keyword>
<keyword evidence="4 10" id="KW-0808">Transferase</keyword>
<keyword evidence="6 10" id="KW-0594">Phospholipid biosynthesis</keyword>
<keyword evidence="5 10" id="KW-0443">Lipid metabolism</keyword>
<evidence type="ECO:0000256" key="2">
    <source>
        <dbReference type="ARBA" id="ARBA00022490"/>
    </source>
</evidence>
<protein>
    <recommendedName>
        <fullName evidence="8 10">Phosphate acyltransferase</fullName>
        <ecNumber evidence="8 10">2.3.1.274</ecNumber>
    </recommendedName>
    <alternativeName>
        <fullName evidence="10">Acyl-ACP phosphotransacylase</fullName>
    </alternativeName>
    <alternativeName>
        <fullName evidence="10">Acyl-[acyl-carrier-protein]--phosphate acyltransferase</fullName>
    </alternativeName>
    <alternativeName>
        <fullName evidence="10">Phosphate-acyl-ACP acyltransferase</fullName>
    </alternativeName>
</protein>
<dbReference type="PIRSF" id="PIRSF002465">
    <property type="entry name" value="Phsphlp_syn_PlsX"/>
    <property type="match status" value="1"/>
</dbReference>
<dbReference type="EMBL" id="FOLE01000002">
    <property type="protein sequence ID" value="SFC03662.1"/>
    <property type="molecule type" value="Genomic_DNA"/>
</dbReference>
<dbReference type="OrthoDB" id="9806408at2"/>
<keyword evidence="11" id="KW-0012">Acyltransferase</keyword>
<dbReference type="AlphaFoldDB" id="A0A1I1FXA1"/>
<dbReference type="GO" id="GO:0008654">
    <property type="term" value="P:phospholipid biosynthetic process"/>
    <property type="evidence" value="ECO:0007669"/>
    <property type="project" value="UniProtKB-KW"/>
</dbReference>
<accession>A0A1I1FXA1</accession>
<keyword evidence="7 10" id="KW-1208">Phospholipid metabolism</keyword>
<dbReference type="SUPFAM" id="SSF53659">
    <property type="entry name" value="Isocitrate/Isopropylmalate dehydrogenase-like"/>
    <property type="match status" value="1"/>
</dbReference>
<dbReference type="PANTHER" id="PTHR30100:SF1">
    <property type="entry name" value="PHOSPHATE ACYLTRANSFERASE"/>
    <property type="match status" value="1"/>
</dbReference>
<keyword evidence="3 10" id="KW-0444">Lipid biosynthesis</keyword>
<reference evidence="11 12" key="1">
    <citation type="submission" date="2016-10" db="EMBL/GenBank/DDBJ databases">
        <authorList>
            <person name="de Groot N.N."/>
        </authorList>
    </citation>
    <scope>NUCLEOTIDE SEQUENCE [LARGE SCALE GENOMIC DNA]</scope>
    <source>
        <strain evidence="11 12">DSM 6793</strain>
    </source>
</reference>
<dbReference type="UniPathway" id="UPA00085"/>
<dbReference type="Gene3D" id="3.40.718.10">
    <property type="entry name" value="Isopropylmalate Dehydrogenase"/>
    <property type="match status" value="1"/>
</dbReference>
<dbReference type="HAMAP" id="MF_00019">
    <property type="entry name" value="PlsX"/>
    <property type="match status" value="1"/>
</dbReference>
<dbReference type="InterPro" id="IPR003664">
    <property type="entry name" value="FA_synthesis"/>
</dbReference>
<comment type="subcellular location">
    <subcellularLocation>
        <location evidence="10">Cytoplasm</location>
    </subcellularLocation>
    <text evidence="10">Associated with the membrane possibly through PlsY.</text>
</comment>
<comment type="catalytic activity">
    <reaction evidence="1 10">
        <text>a fatty acyl-[ACP] + phosphate = an acyl phosphate + holo-[ACP]</text>
        <dbReference type="Rhea" id="RHEA:42292"/>
        <dbReference type="Rhea" id="RHEA-COMP:9685"/>
        <dbReference type="Rhea" id="RHEA-COMP:14125"/>
        <dbReference type="ChEBI" id="CHEBI:43474"/>
        <dbReference type="ChEBI" id="CHEBI:59918"/>
        <dbReference type="ChEBI" id="CHEBI:64479"/>
        <dbReference type="ChEBI" id="CHEBI:138651"/>
        <dbReference type="EC" id="2.3.1.274"/>
    </reaction>
</comment>
<proteinExistence type="inferred from homology"/>
<keyword evidence="12" id="KW-1185">Reference proteome</keyword>
<dbReference type="STRING" id="927664.SAMN05421780_102349"/>
<comment type="subunit">
    <text evidence="9 10">Homodimer. Probably interacts with PlsY.</text>
</comment>
<comment type="pathway">
    <text evidence="10">Lipid metabolism; phospholipid metabolism.</text>
</comment>
<comment type="similarity">
    <text evidence="10">Belongs to the PlsX family.</text>
</comment>
<dbReference type="GO" id="GO:0005737">
    <property type="term" value="C:cytoplasm"/>
    <property type="evidence" value="ECO:0007669"/>
    <property type="project" value="UniProtKB-SubCell"/>
</dbReference>
<comment type="function">
    <text evidence="10">Catalyzes the reversible formation of acyl-phosphate (acyl-PO(4)) from acyl-[acyl-carrier-protein] (acyl-ACP). This enzyme utilizes acyl-ACP as fatty acyl donor, but not acyl-CoA.</text>
</comment>
<sequence>MRIALDAMGGDFAPQAVIEGAILAKSSLPADVEILLIGREATIREHLAKHNVSPSLFGIINADEVIEMGEHPTKALTQKPNSSIAVGFGLLKAGKADAFCSAGNTGAMLVGAMFSIKAIEGVMRPAIAGYVPKEDGRTGIILDVGANADCKPEVLNQFGELGSLYAQYVLGIEKPKVALMNLGEEEQKGTMLTQATYQLLKANTKINFVGNIEGRDMFNDKADVVVADGFTGNVILKMAESIYEIMHARGIKTDSFFDQMNYEAIGGSPIIGVNGNVIIGHGVSSPLAVTNMLRQAQQMVTADIHTKIKNALNEHSS</sequence>
<evidence type="ECO:0000256" key="1">
    <source>
        <dbReference type="ARBA" id="ARBA00001232"/>
    </source>
</evidence>
<evidence type="ECO:0000313" key="12">
    <source>
        <dbReference type="Proteomes" id="UP000199514"/>
    </source>
</evidence>
<organism evidence="11 12">
    <name type="scientific">Flexibacter flexilis DSM 6793</name>
    <dbReference type="NCBI Taxonomy" id="927664"/>
    <lineage>
        <taxon>Bacteria</taxon>
        <taxon>Pseudomonadati</taxon>
        <taxon>Bacteroidota</taxon>
        <taxon>Cytophagia</taxon>
        <taxon>Cytophagales</taxon>
        <taxon>Flexibacteraceae</taxon>
        <taxon>Flexibacter</taxon>
    </lineage>
</organism>
<dbReference type="Proteomes" id="UP000199514">
    <property type="component" value="Unassembled WGS sequence"/>
</dbReference>
<evidence type="ECO:0000256" key="6">
    <source>
        <dbReference type="ARBA" id="ARBA00023209"/>
    </source>
</evidence>
<evidence type="ECO:0000313" key="11">
    <source>
        <dbReference type="EMBL" id="SFC03662.1"/>
    </source>
</evidence>
<name>A0A1I1FXA1_9BACT</name>
<dbReference type="NCBIfam" id="TIGR00182">
    <property type="entry name" value="plsX"/>
    <property type="match status" value="1"/>
</dbReference>
<evidence type="ECO:0000256" key="3">
    <source>
        <dbReference type="ARBA" id="ARBA00022516"/>
    </source>
</evidence>
<dbReference type="Pfam" id="PF02504">
    <property type="entry name" value="FA_synthesis"/>
    <property type="match status" value="1"/>
</dbReference>
<gene>
    <name evidence="10" type="primary">plsX</name>
    <name evidence="11" type="ORF">SAMN05421780_102349</name>
</gene>
<evidence type="ECO:0000256" key="10">
    <source>
        <dbReference type="HAMAP-Rule" id="MF_00019"/>
    </source>
</evidence>
<dbReference type="GO" id="GO:0006633">
    <property type="term" value="P:fatty acid biosynthetic process"/>
    <property type="evidence" value="ECO:0007669"/>
    <property type="project" value="UniProtKB-UniRule"/>
</dbReference>